<evidence type="ECO:0000313" key="13">
    <source>
        <dbReference type="Proteomes" id="UP000179920"/>
    </source>
</evidence>
<evidence type="ECO:0000256" key="10">
    <source>
        <dbReference type="SAM" id="SignalP"/>
    </source>
</evidence>
<dbReference type="GO" id="GO:0008237">
    <property type="term" value="F:metallopeptidase activity"/>
    <property type="evidence" value="ECO:0007669"/>
    <property type="project" value="UniProtKB-KW"/>
</dbReference>
<gene>
    <name evidence="12" type="ORF">UBRO_00645</name>
</gene>
<dbReference type="SUPFAM" id="SSF55486">
    <property type="entry name" value="Metalloproteases ('zincins'), catalytic domain"/>
    <property type="match status" value="1"/>
</dbReference>
<keyword evidence="3" id="KW-0479">Metal-binding</keyword>
<comment type="similarity">
    <text evidence="1">Belongs to the peptidase M43B family.</text>
</comment>
<evidence type="ECO:0000256" key="3">
    <source>
        <dbReference type="ARBA" id="ARBA00022723"/>
    </source>
</evidence>
<dbReference type="Proteomes" id="UP000179920">
    <property type="component" value="Chromosome II"/>
</dbReference>
<keyword evidence="4 10" id="KW-0732">Signal</keyword>
<evidence type="ECO:0000256" key="2">
    <source>
        <dbReference type="ARBA" id="ARBA00022670"/>
    </source>
</evidence>
<feature type="domain" description="Peptidase M43 pregnancy-associated plasma-A" evidence="11">
    <location>
        <begin position="344"/>
        <end position="433"/>
    </location>
</feature>
<feature type="compositionally biased region" description="Polar residues" evidence="9">
    <location>
        <begin position="79"/>
        <end position="97"/>
    </location>
</feature>
<evidence type="ECO:0000313" key="12">
    <source>
        <dbReference type="EMBL" id="SAM69426.1"/>
    </source>
</evidence>
<dbReference type="GO" id="GO:0046872">
    <property type="term" value="F:metal ion binding"/>
    <property type="evidence" value="ECO:0007669"/>
    <property type="project" value="UniProtKB-KW"/>
</dbReference>
<dbReference type="InterPro" id="IPR024079">
    <property type="entry name" value="MetalloPept_cat_dom_sf"/>
</dbReference>
<evidence type="ECO:0000256" key="1">
    <source>
        <dbReference type="ARBA" id="ARBA00008721"/>
    </source>
</evidence>
<keyword evidence="7 12" id="KW-0482">Metalloprotease</keyword>
<keyword evidence="6" id="KW-0862">Zinc</keyword>
<keyword evidence="5" id="KW-0378">Hydrolase</keyword>
<keyword evidence="2 12" id="KW-0645">Protease</keyword>
<dbReference type="OrthoDB" id="536211at2759"/>
<evidence type="ECO:0000256" key="8">
    <source>
        <dbReference type="ARBA" id="ARBA00023157"/>
    </source>
</evidence>
<reference evidence="13" key="1">
    <citation type="submission" date="2016-04" db="EMBL/GenBank/DDBJ databases">
        <authorList>
            <person name="Guldener U."/>
            <person name="Guldener U."/>
        </authorList>
    </citation>
    <scope>NUCLEOTIDE SEQUENCE [LARGE SCALE GENOMIC DNA]</scope>
    <source>
        <strain evidence="13">UB2112</strain>
    </source>
</reference>
<organism evidence="12 13">
    <name type="scientific">Ustilago bromivora</name>
    <dbReference type="NCBI Taxonomy" id="307758"/>
    <lineage>
        <taxon>Eukaryota</taxon>
        <taxon>Fungi</taxon>
        <taxon>Dikarya</taxon>
        <taxon>Basidiomycota</taxon>
        <taxon>Ustilaginomycotina</taxon>
        <taxon>Ustilaginomycetes</taxon>
        <taxon>Ustilaginales</taxon>
        <taxon>Ustilaginaceae</taxon>
        <taxon>Ustilago</taxon>
    </lineage>
</organism>
<feature type="compositionally biased region" description="Basic and acidic residues" evidence="9">
    <location>
        <begin position="136"/>
        <end position="149"/>
    </location>
</feature>
<sequence>MLAFRQLLSTVSVALLVLHAQQASHGAGLALARPVTGNGVSPAIGSLAAQPQGAGANEDNDATVQPEAGLKALQSLANGIQTQQDSQSPAPVMTTSHGEGGPNKINDAQDSKDTDNKKPNSPKKDPPIAKNANNNKDTDKKDKEQKKTSTNESSKAAWTLLQKPRTRFCAQPSNTNHTADDIAQQLVNAERKRLAAIRLQRTSAKGDATEPRRLTDTRILAEESKTVEVVWHVIHAGRAGNLSDAMIADQIQTLNEDYKSYGFQFNLSNTNRVDNASWFRNINPDGNLQTQMKRSLRKGGEGTLNLYSVDFGIDLLGYASFPWVVQDNLVNDGVVFQYNTVPGSSETGYNLGKTATHEVGHWLGLYHVFQGGCASPGDFVEDTPPQSEATSGCPTNQDSCPGGGLDSIHNYMDYSSDACLTEFTEGQAVRMAALTGQFRKI</sequence>
<keyword evidence="8" id="KW-1015">Disulfide bond</keyword>
<dbReference type="AlphaFoldDB" id="A0A1K0H0R2"/>
<feature type="region of interest" description="Disordered" evidence="9">
    <location>
        <begin position="43"/>
        <end position="62"/>
    </location>
</feature>
<dbReference type="InterPro" id="IPR008754">
    <property type="entry name" value="Peptidase_M43"/>
</dbReference>
<name>A0A1K0H0R2_9BASI</name>
<dbReference type="PANTHER" id="PTHR47466:SF1">
    <property type="entry name" value="METALLOPROTEASE MEP1 (AFU_ORTHOLOGUE AFUA_1G07730)-RELATED"/>
    <property type="match status" value="1"/>
</dbReference>
<feature type="chain" id="PRO_5009664602" evidence="10">
    <location>
        <begin position="27"/>
        <end position="441"/>
    </location>
</feature>
<protein>
    <submittedName>
        <fullName evidence="12">Related to metalloprotease</fullName>
    </submittedName>
</protein>
<dbReference type="Gene3D" id="3.40.390.10">
    <property type="entry name" value="Collagenase (Catalytic Domain)"/>
    <property type="match status" value="1"/>
</dbReference>
<dbReference type="CDD" id="cd04275">
    <property type="entry name" value="ZnMc_pappalysin_like"/>
    <property type="match status" value="1"/>
</dbReference>
<evidence type="ECO:0000256" key="6">
    <source>
        <dbReference type="ARBA" id="ARBA00022833"/>
    </source>
</evidence>
<feature type="region of interest" description="Disordered" evidence="9">
    <location>
        <begin position="79"/>
        <end position="159"/>
    </location>
</feature>
<dbReference type="EMBL" id="LT558118">
    <property type="protein sequence ID" value="SAM69426.1"/>
    <property type="molecule type" value="Genomic_DNA"/>
</dbReference>
<proteinExistence type="inferred from homology"/>
<evidence type="ECO:0000256" key="7">
    <source>
        <dbReference type="ARBA" id="ARBA00023049"/>
    </source>
</evidence>
<dbReference type="GO" id="GO:0006508">
    <property type="term" value="P:proteolysis"/>
    <property type="evidence" value="ECO:0007669"/>
    <property type="project" value="UniProtKB-KW"/>
</dbReference>
<accession>A0A1K0H0R2</accession>
<evidence type="ECO:0000256" key="4">
    <source>
        <dbReference type="ARBA" id="ARBA00022729"/>
    </source>
</evidence>
<feature type="signal peptide" evidence="10">
    <location>
        <begin position="1"/>
        <end position="26"/>
    </location>
</feature>
<evidence type="ECO:0000256" key="9">
    <source>
        <dbReference type="SAM" id="MobiDB-lite"/>
    </source>
</evidence>
<evidence type="ECO:0000256" key="5">
    <source>
        <dbReference type="ARBA" id="ARBA00022801"/>
    </source>
</evidence>
<feature type="compositionally biased region" description="Basic and acidic residues" evidence="9">
    <location>
        <begin position="107"/>
        <end position="127"/>
    </location>
</feature>
<evidence type="ECO:0000259" key="11">
    <source>
        <dbReference type="Pfam" id="PF05572"/>
    </source>
</evidence>
<dbReference type="Pfam" id="PF05572">
    <property type="entry name" value="Peptidase_M43"/>
    <property type="match status" value="1"/>
</dbReference>
<dbReference type="PANTHER" id="PTHR47466">
    <property type="match status" value="1"/>
</dbReference>